<feature type="region of interest" description="Disordered" evidence="4">
    <location>
        <begin position="102"/>
        <end position="121"/>
    </location>
</feature>
<dbReference type="PROSITE" id="PS01124">
    <property type="entry name" value="HTH_ARAC_FAMILY_2"/>
    <property type="match status" value="1"/>
</dbReference>
<sequence length="121" mass="13243">MRVVKAAEDVLSAALRCAVYTQEIAAALGVSERFLTSAFAAVYRMSVHRYLCVRRLNLVRCALAGPQGATALVKTTALDLGFWHLGQFTREYRTLFGETPTDTLAKANGRSSAAPPEQRRP</sequence>
<dbReference type="RefSeq" id="WP_209351581.1">
    <property type="nucleotide sequence ID" value="NZ_JAGIYZ010000008.1"/>
</dbReference>
<protein>
    <submittedName>
        <fullName evidence="6">AraC family transcriptional regulator</fullName>
    </submittedName>
</protein>
<dbReference type="EMBL" id="JAGIYZ010000008">
    <property type="protein sequence ID" value="MBP0464204.1"/>
    <property type="molecule type" value="Genomic_DNA"/>
</dbReference>
<evidence type="ECO:0000256" key="1">
    <source>
        <dbReference type="ARBA" id="ARBA00023015"/>
    </source>
</evidence>
<dbReference type="Gene3D" id="1.10.10.60">
    <property type="entry name" value="Homeodomain-like"/>
    <property type="match status" value="1"/>
</dbReference>
<evidence type="ECO:0000256" key="2">
    <source>
        <dbReference type="ARBA" id="ARBA00023125"/>
    </source>
</evidence>
<keyword evidence="1" id="KW-0805">Transcription regulation</keyword>
<accession>A0ABS4ASI6</accession>
<dbReference type="InterPro" id="IPR018060">
    <property type="entry name" value="HTH_AraC"/>
</dbReference>
<keyword evidence="7" id="KW-1185">Reference proteome</keyword>
<dbReference type="PROSITE" id="PS00041">
    <property type="entry name" value="HTH_ARAC_FAMILY_1"/>
    <property type="match status" value="1"/>
</dbReference>
<keyword evidence="2" id="KW-0238">DNA-binding</keyword>
<organism evidence="6 7">
    <name type="scientific">Roseomonas nitratireducens</name>
    <dbReference type="NCBI Taxonomy" id="2820810"/>
    <lineage>
        <taxon>Bacteria</taxon>
        <taxon>Pseudomonadati</taxon>
        <taxon>Pseudomonadota</taxon>
        <taxon>Alphaproteobacteria</taxon>
        <taxon>Acetobacterales</taxon>
        <taxon>Roseomonadaceae</taxon>
        <taxon>Roseomonas</taxon>
    </lineage>
</organism>
<feature type="domain" description="HTH araC/xylS-type" evidence="5">
    <location>
        <begin position="1"/>
        <end position="106"/>
    </location>
</feature>
<keyword evidence="3" id="KW-0804">Transcription</keyword>
<dbReference type="SMART" id="SM00342">
    <property type="entry name" value="HTH_ARAC"/>
    <property type="match status" value="1"/>
</dbReference>
<evidence type="ECO:0000256" key="4">
    <source>
        <dbReference type="SAM" id="MobiDB-lite"/>
    </source>
</evidence>
<dbReference type="InterPro" id="IPR018062">
    <property type="entry name" value="HTH_AraC-typ_CS"/>
</dbReference>
<proteinExistence type="predicted"/>
<dbReference type="PANTHER" id="PTHR47893:SF1">
    <property type="entry name" value="REGULATORY PROTEIN PCHR"/>
    <property type="match status" value="1"/>
</dbReference>
<name>A0ABS4ASI6_9PROT</name>
<reference evidence="6 7" key="1">
    <citation type="submission" date="2021-03" db="EMBL/GenBank/DDBJ databases">
        <authorList>
            <person name="So Y."/>
        </authorList>
    </citation>
    <scope>NUCLEOTIDE SEQUENCE [LARGE SCALE GENOMIC DNA]</scope>
    <source>
        <strain evidence="6 7">PWR1</strain>
    </source>
</reference>
<evidence type="ECO:0000259" key="5">
    <source>
        <dbReference type="PROSITE" id="PS01124"/>
    </source>
</evidence>
<evidence type="ECO:0000256" key="3">
    <source>
        <dbReference type="ARBA" id="ARBA00023163"/>
    </source>
</evidence>
<dbReference type="InterPro" id="IPR053142">
    <property type="entry name" value="PchR_regulatory_protein"/>
</dbReference>
<evidence type="ECO:0000313" key="7">
    <source>
        <dbReference type="Proteomes" id="UP000680815"/>
    </source>
</evidence>
<gene>
    <name evidence="6" type="ORF">J5Y09_09795</name>
</gene>
<evidence type="ECO:0000313" key="6">
    <source>
        <dbReference type="EMBL" id="MBP0464204.1"/>
    </source>
</evidence>
<dbReference type="Pfam" id="PF12833">
    <property type="entry name" value="HTH_18"/>
    <property type="match status" value="1"/>
</dbReference>
<comment type="caution">
    <text evidence="6">The sequence shown here is derived from an EMBL/GenBank/DDBJ whole genome shotgun (WGS) entry which is preliminary data.</text>
</comment>
<dbReference type="PANTHER" id="PTHR47893">
    <property type="entry name" value="REGULATORY PROTEIN PCHR"/>
    <property type="match status" value="1"/>
</dbReference>
<dbReference type="Proteomes" id="UP000680815">
    <property type="component" value="Unassembled WGS sequence"/>
</dbReference>